<dbReference type="Gene3D" id="1.20.1280.50">
    <property type="match status" value="1"/>
</dbReference>
<dbReference type="InterPro" id="IPR001810">
    <property type="entry name" value="F-box_dom"/>
</dbReference>
<dbReference type="PANTHER" id="PTHR31672:SF13">
    <property type="entry name" value="F-BOX PROTEIN CPR30-LIKE"/>
    <property type="match status" value="1"/>
</dbReference>
<dbReference type="SMART" id="SM00256">
    <property type="entry name" value="FBOX"/>
    <property type="match status" value="1"/>
</dbReference>
<evidence type="ECO:0000313" key="2">
    <source>
        <dbReference type="EMBL" id="CAI9107943.1"/>
    </source>
</evidence>
<dbReference type="CDD" id="cd22157">
    <property type="entry name" value="F-box_AtFBW1-like"/>
    <property type="match status" value="1"/>
</dbReference>
<evidence type="ECO:0000313" key="3">
    <source>
        <dbReference type="Proteomes" id="UP001161247"/>
    </source>
</evidence>
<dbReference type="SUPFAM" id="SSF81383">
    <property type="entry name" value="F-box domain"/>
    <property type="match status" value="1"/>
</dbReference>
<dbReference type="Proteomes" id="UP001161247">
    <property type="component" value="Chromosome 5"/>
</dbReference>
<dbReference type="InterPro" id="IPR017451">
    <property type="entry name" value="F-box-assoc_interact_dom"/>
</dbReference>
<feature type="domain" description="F-box" evidence="1">
    <location>
        <begin position="2"/>
        <end position="47"/>
    </location>
</feature>
<gene>
    <name evidence="2" type="ORF">OLC1_LOCUS16130</name>
</gene>
<dbReference type="Pfam" id="PF00646">
    <property type="entry name" value="F-box"/>
    <property type="match status" value="1"/>
</dbReference>
<dbReference type="InterPro" id="IPR036047">
    <property type="entry name" value="F-box-like_dom_sf"/>
</dbReference>
<sequence length="408" mass="46251">MSLNPVALPEDLVPEILARLPAKSLLRFRCVSKQWKALIGSQYFVNLQLKISKARAQDNPQILLMINNNHGTRPSFLIVSPDSPPQKMRPTHLPFTELRSLVRRIHGCCNGLVCLSNSLTDHIVLWNPTIRKRWVLPVPVLDDACHHPPILTHSTIYSTYEYAFGYDDIGDDYKVVGILACFDSSSTSSPPRPIHQEVKVYSVASNSWRRLPLNFQYIVGTRGISRTEGKLVNNALHWKAIDDGGCDCIVALDLNAETTRIFAPPPNDVESVQSIWDVGVFEDFLCVIYMHSTKSASASLWIMKDYGLNDSWTKITVVEPHPNILQRMYGPFYKRLSCELNLIPYLGRRSNEIFFHDDINVYAYDTVTHLVRPTDLPITKDGRLFQPSGFPLITSLVEPWSRHVVPAM</sequence>
<accession>A0AAV1DJU3</accession>
<protein>
    <submittedName>
        <fullName evidence="2">OLC1v1007429C1</fullName>
    </submittedName>
</protein>
<dbReference type="NCBIfam" id="TIGR01640">
    <property type="entry name" value="F_box_assoc_1"/>
    <property type="match status" value="1"/>
</dbReference>
<reference evidence="2" key="1">
    <citation type="submission" date="2023-03" db="EMBL/GenBank/DDBJ databases">
        <authorList>
            <person name="Julca I."/>
        </authorList>
    </citation>
    <scope>NUCLEOTIDE SEQUENCE</scope>
</reference>
<dbReference type="InterPro" id="IPR006527">
    <property type="entry name" value="F-box-assoc_dom_typ1"/>
</dbReference>
<dbReference type="Pfam" id="PF07734">
    <property type="entry name" value="FBA_1"/>
    <property type="match status" value="1"/>
</dbReference>
<dbReference type="EMBL" id="OX459122">
    <property type="protein sequence ID" value="CAI9107943.1"/>
    <property type="molecule type" value="Genomic_DNA"/>
</dbReference>
<organism evidence="2 3">
    <name type="scientific">Oldenlandia corymbosa var. corymbosa</name>
    <dbReference type="NCBI Taxonomy" id="529605"/>
    <lineage>
        <taxon>Eukaryota</taxon>
        <taxon>Viridiplantae</taxon>
        <taxon>Streptophyta</taxon>
        <taxon>Embryophyta</taxon>
        <taxon>Tracheophyta</taxon>
        <taxon>Spermatophyta</taxon>
        <taxon>Magnoliopsida</taxon>
        <taxon>eudicotyledons</taxon>
        <taxon>Gunneridae</taxon>
        <taxon>Pentapetalae</taxon>
        <taxon>asterids</taxon>
        <taxon>lamiids</taxon>
        <taxon>Gentianales</taxon>
        <taxon>Rubiaceae</taxon>
        <taxon>Rubioideae</taxon>
        <taxon>Spermacoceae</taxon>
        <taxon>Hedyotis-Oldenlandia complex</taxon>
        <taxon>Oldenlandia</taxon>
    </lineage>
</organism>
<dbReference type="PROSITE" id="PS50181">
    <property type="entry name" value="FBOX"/>
    <property type="match status" value="1"/>
</dbReference>
<name>A0AAV1DJU3_OLDCO</name>
<keyword evidence="3" id="KW-1185">Reference proteome</keyword>
<dbReference type="AlphaFoldDB" id="A0AAV1DJU3"/>
<dbReference type="PANTHER" id="PTHR31672">
    <property type="entry name" value="BNACNNG10540D PROTEIN"/>
    <property type="match status" value="1"/>
</dbReference>
<dbReference type="InterPro" id="IPR050796">
    <property type="entry name" value="SCF_F-box_component"/>
</dbReference>
<evidence type="ECO:0000259" key="1">
    <source>
        <dbReference type="PROSITE" id="PS50181"/>
    </source>
</evidence>
<proteinExistence type="predicted"/>